<reference evidence="2" key="1">
    <citation type="submission" date="2021-02" db="EMBL/GenBank/DDBJ databases">
        <authorList>
            <person name="Nowell W R."/>
        </authorList>
    </citation>
    <scope>NUCLEOTIDE SEQUENCE</scope>
</reference>
<accession>A0A8S3KD52</accession>
<feature type="region of interest" description="Disordered" evidence="1">
    <location>
        <begin position="1"/>
        <end position="31"/>
    </location>
</feature>
<protein>
    <submittedName>
        <fullName evidence="2">Uncharacterized protein</fullName>
    </submittedName>
</protein>
<evidence type="ECO:0000256" key="1">
    <source>
        <dbReference type="SAM" id="MobiDB-lite"/>
    </source>
</evidence>
<dbReference type="EMBL" id="CAJOBI010373001">
    <property type="protein sequence ID" value="CAF5229881.1"/>
    <property type="molecule type" value="Genomic_DNA"/>
</dbReference>
<proteinExistence type="predicted"/>
<name>A0A8S3KD52_9BILA</name>
<gene>
    <name evidence="2" type="ORF">SMN809_LOCUS86801</name>
</gene>
<dbReference type="AlphaFoldDB" id="A0A8S3KD52"/>
<dbReference type="Proteomes" id="UP000676336">
    <property type="component" value="Unassembled WGS sequence"/>
</dbReference>
<evidence type="ECO:0000313" key="2">
    <source>
        <dbReference type="EMBL" id="CAF5229881.1"/>
    </source>
</evidence>
<feature type="non-terminal residue" evidence="2">
    <location>
        <position position="1"/>
    </location>
</feature>
<organism evidence="2 3">
    <name type="scientific">Rotaria magnacalcarata</name>
    <dbReference type="NCBI Taxonomy" id="392030"/>
    <lineage>
        <taxon>Eukaryota</taxon>
        <taxon>Metazoa</taxon>
        <taxon>Spiralia</taxon>
        <taxon>Gnathifera</taxon>
        <taxon>Rotifera</taxon>
        <taxon>Eurotatoria</taxon>
        <taxon>Bdelloidea</taxon>
        <taxon>Philodinida</taxon>
        <taxon>Philodinidae</taxon>
        <taxon>Rotaria</taxon>
    </lineage>
</organism>
<comment type="caution">
    <text evidence="2">The sequence shown here is derived from an EMBL/GenBank/DDBJ whole genome shotgun (WGS) entry which is preliminary data.</text>
</comment>
<evidence type="ECO:0000313" key="3">
    <source>
        <dbReference type="Proteomes" id="UP000676336"/>
    </source>
</evidence>
<sequence length="31" mass="3238">KILFHDDGSIKGLGTNDVGIAKDGSPKVKLN</sequence>